<evidence type="ECO:0000313" key="1">
    <source>
        <dbReference type="EMBL" id="EKM53709.1"/>
    </source>
</evidence>
<dbReference type="KEGG" id="pco:PHACADRAFT_30658"/>
<dbReference type="OrthoDB" id="3365698at2759"/>
<accession>K5W436</accession>
<evidence type="ECO:0008006" key="3">
    <source>
        <dbReference type="Google" id="ProtNLM"/>
    </source>
</evidence>
<sequence>MSSLAPVDMLPDDVAFEILRIAYAHSTFPYCGSNRFQLYMNSPIPISHVSRRWRDLVLSLPCLWNCIHIIPSEWRDDVDVVQAYIARSGRLPLSVEFDCRMNDAESDHSESDSDSEGSHDCPCDDVWNALFKERTRWEHLVLDARNAAHLASFTKQISGEVFPALESLQIPSYEPGQDMRVLDITAPKLTQLRATSFYYARTVLHSTPLQLFSRLTTLELVHFFYDVPNHVVRFLDMLRSASATLQVLVLRHGCFNVPIPSASLGVMPTDFPHLTFLVIESVLEYHDADYNIVSELCRAARSLDRVHILGHSIMSFHSYLHSDSLDQLHTRLPAP</sequence>
<dbReference type="GeneID" id="18919643"/>
<keyword evidence="2" id="KW-1185">Reference proteome</keyword>
<dbReference type="AlphaFoldDB" id="K5W436"/>
<name>K5W436_PHACS</name>
<dbReference type="InterPro" id="IPR032675">
    <property type="entry name" value="LRR_dom_sf"/>
</dbReference>
<protein>
    <recommendedName>
        <fullName evidence="3">F-box domain-containing protein</fullName>
    </recommendedName>
</protein>
<reference evidence="1 2" key="1">
    <citation type="journal article" date="2012" name="BMC Genomics">
        <title>Comparative genomics of the white-rot fungi, Phanerochaete carnosa and P. chrysosporium, to elucidate the genetic basis of the distinct wood types they colonize.</title>
        <authorList>
            <person name="Suzuki H."/>
            <person name="MacDonald J."/>
            <person name="Syed K."/>
            <person name="Salamov A."/>
            <person name="Hori C."/>
            <person name="Aerts A."/>
            <person name="Henrissat B."/>
            <person name="Wiebenga A."/>
            <person name="vanKuyk P.A."/>
            <person name="Barry K."/>
            <person name="Lindquist E."/>
            <person name="LaButti K."/>
            <person name="Lapidus A."/>
            <person name="Lucas S."/>
            <person name="Coutinho P."/>
            <person name="Gong Y."/>
            <person name="Samejima M."/>
            <person name="Mahadevan R."/>
            <person name="Abou-Zaid M."/>
            <person name="de Vries R.P."/>
            <person name="Igarashi K."/>
            <person name="Yadav J.S."/>
            <person name="Grigoriev I.V."/>
            <person name="Master E.R."/>
        </authorList>
    </citation>
    <scope>NUCLEOTIDE SEQUENCE [LARGE SCALE GENOMIC DNA]</scope>
    <source>
        <strain evidence="1 2">HHB-10118-sp</strain>
    </source>
</reference>
<dbReference type="EMBL" id="JH930474">
    <property type="protein sequence ID" value="EKM53709.1"/>
    <property type="molecule type" value="Genomic_DNA"/>
</dbReference>
<dbReference type="RefSeq" id="XP_007397630.1">
    <property type="nucleotide sequence ID" value="XM_007397568.1"/>
</dbReference>
<evidence type="ECO:0000313" key="2">
    <source>
        <dbReference type="Proteomes" id="UP000008370"/>
    </source>
</evidence>
<dbReference type="Proteomes" id="UP000008370">
    <property type="component" value="Unassembled WGS sequence"/>
</dbReference>
<dbReference type="InParanoid" id="K5W436"/>
<gene>
    <name evidence="1" type="ORF">PHACADRAFT_30658</name>
</gene>
<proteinExistence type="predicted"/>
<dbReference type="HOGENOM" id="CLU_829260_0_0_1"/>
<organism evidence="1 2">
    <name type="scientific">Phanerochaete carnosa (strain HHB-10118-sp)</name>
    <name type="common">White-rot fungus</name>
    <name type="synonym">Peniophora carnosa</name>
    <dbReference type="NCBI Taxonomy" id="650164"/>
    <lineage>
        <taxon>Eukaryota</taxon>
        <taxon>Fungi</taxon>
        <taxon>Dikarya</taxon>
        <taxon>Basidiomycota</taxon>
        <taxon>Agaricomycotina</taxon>
        <taxon>Agaricomycetes</taxon>
        <taxon>Polyporales</taxon>
        <taxon>Phanerochaetaceae</taxon>
        <taxon>Phanerochaete</taxon>
    </lineage>
</organism>
<dbReference type="Gene3D" id="3.80.10.10">
    <property type="entry name" value="Ribonuclease Inhibitor"/>
    <property type="match status" value="1"/>
</dbReference>